<dbReference type="STRING" id="1076256.A0A2H3BES6"/>
<dbReference type="EMBL" id="KZ293433">
    <property type="protein sequence ID" value="PBK68170.1"/>
    <property type="molecule type" value="Genomic_DNA"/>
</dbReference>
<dbReference type="InterPro" id="IPR010730">
    <property type="entry name" value="HET"/>
</dbReference>
<dbReference type="AlphaFoldDB" id="A0A2H3BES6"/>
<proteinExistence type="predicted"/>
<evidence type="ECO:0000256" key="1">
    <source>
        <dbReference type="SAM" id="MobiDB-lite"/>
    </source>
</evidence>
<evidence type="ECO:0000313" key="3">
    <source>
        <dbReference type="EMBL" id="PBK68170.1"/>
    </source>
</evidence>
<feature type="region of interest" description="Disordered" evidence="1">
    <location>
        <begin position="31"/>
        <end position="61"/>
    </location>
</feature>
<protein>
    <submittedName>
        <fullName evidence="3">HET-domain-containing protein</fullName>
    </submittedName>
</protein>
<feature type="compositionally biased region" description="Low complexity" evidence="1">
    <location>
        <begin position="34"/>
        <end position="59"/>
    </location>
</feature>
<dbReference type="PANTHER" id="PTHR33112">
    <property type="entry name" value="DOMAIN PROTEIN, PUTATIVE-RELATED"/>
    <property type="match status" value="1"/>
</dbReference>
<name>A0A2H3BES6_9AGAR</name>
<reference evidence="4" key="1">
    <citation type="journal article" date="2017" name="Nat. Ecol. Evol.">
        <title>Genome expansion and lineage-specific genetic innovations in the forest pathogenic fungi Armillaria.</title>
        <authorList>
            <person name="Sipos G."/>
            <person name="Prasanna A.N."/>
            <person name="Walter M.C."/>
            <person name="O'Connor E."/>
            <person name="Balint B."/>
            <person name="Krizsan K."/>
            <person name="Kiss B."/>
            <person name="Hess J."/>
            <person name="Varga T."/>
            <person name="Slot J."/>
            <person name="Riley R."/>
            <person name="Boka B."/>
            <person name="Rigling D."/>
            <person name="Barry K."/>
            <person name="Lee J."/>
            <person name="Mihaltcheva S."/>
            <person name="LaButti K."/>
            <person name="Lipzen A."/>
            <person name="Waldron R."/>
            <person name="Moloney N.M."/>
            <person name="Sperisen C."/>
            <person name="Kredics L."/>
            <person name="Vagvoelgyi C."/>
            <person name="Patrignani A."/>
            <person name="Fitzpatrick D."/>
            <person name="Nagy I."/>
            <person name="Doyle S."/>
            <person name="Anderson J.B."/>
            <person name="Grigoriev I.V."/>
            <person name="Gueldener U."/>
            <person name="Muensterkoetter M."/>
            <person name="Nagy L.G."/>
        </authorList>
    </citation>
    <scope>NUCLEOTIDE SEQUENCE [LARGE SCALE GENOMIC DNA]</scope>
    <source>
        <strain evidence="4">28-4</strain>
    </source>
</reference>
<dbReference type="Pfam" id="PF06985">
    <property type="entry name" value="HET"/>
    <property type="match status" value="1"/>
</dbReference>
<dbReference type="PANTHER" id="PTHR33112:SF16">
    <property type="entry name" value="HETEROKARYON INCOMPATIBILITY DOMAIN-CONTAINING PROTEIN"/>
    <property type="match status" value="1"/>
</dbReference>
<gene>
    <name evidence="3" type="ORF">ARMSODRAFT_209189</name>
</gene>
<keyword evidence="4" id="KW-1185">Reference proteome</keyword>
<evidence type="ECO:0000259" key="2">
    <source>
        <dbReference type="Pfam" id="PF06985"/>
    </source>
</evidence>
<feature type="domain" description="Heterokaryon incompatibility" evidence="2">
    <location>
        <begin position="266"/>
        <end position="415"/>
    </location>
</feature>
<dbReference type="Proteomes" id="UP000218334">
    <property type="component" value="Unassembled WGS sequence"/>
</dbReference>
<accession>A0A2H3BES6</accession>
<sequence>MSRYPSPVVLCPHQTSTYSVVCQFRAEMTGNAEPLTPSNDSDSDSSGTTTPTPPTAKSIPAPPEIHNLVCETCWHTIFSPDSFHTAWVSHSEPVFSESAGFSYTTPTWGQMQRQRRRYWSTSQYQCQWCTLLCREVERFRDIYENTTRPPSKERKFQVGVRFAQESELEDTVSLLLVIDNTWKPIFQIYTTEDDPAARFICDREVFWDVDSPKSYNLIKKRIDECSRHDRCPPPRHQGVRLPTRVIDCADEDQPRLFVSQGAEGNYVALSYVWGENQPDCTTTTNLNSYTEAIPLQNIPKTILDAITVTRKLGLRFLWVDALCILQDSREDKAWEIAQMRRIFHDAYVTVIAACAHKVSDGFLHDRRVTMAEWGSLESILLPFRCPDGGIGTMQLRDLRPAPNEPVDERAWCLEEHALSPRRLIYATHTLLYECQTSHDNINGAPNFVELCDAEDIPRLPDSVFLASHRSELGSVELDQMSLKAWCDILETYTLRALTKPRDRLVALSGIVEQFHRFWPQNRYLAGLWEHQLPGTLLWFNRGKLQRHRRGKYRAPSWSWASMDGGIFTGLCTNEDILCSVVRCKVVVARQGNPYGEVVDGELVLDVILQPAVWDPVVVGSEEGHLFDPAPGVQTDPVEAPESDDCKRPRLGGQIGDVMPDAIEPVSEAIGDVHLALVKLLQQAGNFVLHGLVLVPVPANQRQGTDAEWNGCVYPVFRRVGWFSAPFHRSANTKAWLDSKRQHIMIV</sequence>
<organism evidence="3 4">
    <name type="scientific">Armillaria solidipes</name>
    <dbReference type="NCBI Taxonomy" id="1076256"/>
    <lineage>
        <taxon>Eukaryota</taxon>
        <taxon>Fungi</taxon>
        <taxon>Dikarya</taxon>
        <taxon>Basidiomycota</taxon>
        <taxon>Agaricomycotina</taxon>
        <taxon>Agaricomycetes</taxon>
        <taxon>Agaricomycetidae</taxon>
        <taxon>Agaricales</taxon>
        <taxon>Marasmiineae</taxon>
        <taxon>Physalacriaceae</taxon>
        <taxon>Armillaria</taxon>
    </lineage>
</organism>
<evidence type="ECO:0000313" key="4">
    <source>
        <dbReference type="Proteomes" id="UP000218334"/>
    </source>
</evidence>